<keyword evidence="3" id="KW-0732">Signal</keyword>
<name>A0A0K0F392_STRVS</name>
<evidence type="ECO:0000256" key="2">
    <source>
        <dbReference type="SAM" id="Phobius"/>
    </source>
</evidence>
<keyword evidence="2" id="KW-0472">Membrane</keyword>
<evidence type="ECO:0000313" key="5">
    <source>
        <dbReference type="WBParaSite" id="SVE_0327500.1"/>
    </source>
</evidence>
<accession>A0A0K0F392</accession>
<evidence type="ECO:0000313" key="4">
    <source>
        <dbReference type="Proteomes" id="UP000035680"/>
    </source>
</evidence>
<keyword evidence="4" id="KW-1185">Reference proteome</keyword>
<feature type="transmembrane region" description="Helical" evidence="2">
    <location>
        <begin position="606"/>
        <end position="629"/>
    </location>
</feature>
<feature type="compositionally biased region" description="Low complexity" evidence="1">
    <location>
        <begin position="695"/>
        <end position="710"/>
    </location>
</feature>
<proteinExistence type="predicted"/>
<protein>
    <submittedName>
        <fullName evidence="5">EGF-like domain-containing protein</fullName>
    </submittedName>
</protein>
<evidence type="ECO:0000256" key="1">
    <source>
        <dbReference type="SAM" id="MobiDB-lite"/>
    </source>
</evidence>
<dbReference type="Proteomes" id="UP000035680">
    <property type="component" value="Unassembled WGS sequence"/>
</dbReference>
<feature type="chain" id="PRO_5005329280" evidence="3">
    <location>
        <begin position="19"/>
        <end position="724"/>
    </location>
</feature>
<feature type="compositionally biased region" description="Low complexity" evidence="1">
    <location>
        <begin position="639"/>
        <end position="662"/>
    </location>
</feature>
<reference evidence="4" key="1">
    <citation type="submission" date="2014-07" db="EMBL/GenBank/DDBJ databases">
        <authorList>
            <person name="Martin A.A"/>
            <person name="De Silva N."/>
        </authorList>
    </citation>
    <scope>NUCLEOTIDE SEQUENCE</scope>
</reference>
<feature type="signal peptide" evidence="3">
    <location>
        <begin position="1"/>
        <end position="18"/>
    </location>
</feature>
<keyword evidence="2" id="KW-0812">Transmembrane</keyword>
<feature type="region of interest" description="Disordered" evidence="1">
    <location>
        <begin position="639"/>
        <end position="674"/>
    </location>
</feature>
<dbReference type="WBParaSite" id="SVE_0327500.1">
    <property type="protein sequence ID" value="SVE_0327500.1"/>
    <property type="gene ID" value="SVE_0327500"/>
</dbReference>
<reference evidence="5" key="2">
    <citation type="submission" date="2015-08" db="UniProtKB">
        <authorList>
            <consortium name="WormBaseParasite"/>
        </authorList>
    </citation>
    <scope>IDENTIFICATION</scope>
</reference>
<keyword evidence="2" id="KW-1133">Transmembrane helix</keyword>
<feature type="compositionally biased region" description="Basic residues" evidence="1">
    <location>
        <begin position="714"/>
        <end position="724"/>
    </location>
</feature>
<feature type="region of interest" description="Disordered" evidence="1">
    <location>
        <begin position="687"/>
        <end position="724"/>
    </location>
</feature>
<sequence length="724" mass="82995">MLVKFLLFLLVILQATKSDTGKVTFRIVTCDFYKVSNNGKITLEFDKLEEFKTEQKEYINVKFDKIRIFHLSLDGINDGKSPCGLELIDSDKEGYHISYSAGYYKGNNFDFLLPLWCLIQQYELGLVFFDKNKDADTLNNVNEVHTVEHAVLITIKSINNKVLLGSRLHNKDNIIIGLCPYINWVNKKRWIEFIPENHIKDNGFFEEENGYAHIVVPYYKKNHNAKEFICGKLKQPTLPDLLIGFKLNENDRTKKINGVINPLNEEIKCQSSDNPQYYYHFGYSETDTNYMSERMMDVMEIRNKDSNYKFYSGQKIYIYNWDKISNILRKPDEHFRITGNPHVTEEASCVKSLNSDIKANILPTIGSVDSIQKHQKKNLFYRLIKLDDLYQKFIFRCLSKVEGINKAHMDEFYSRAAEYSIKNEEKPNIIYTSSKNGITFDRENIDNYGSYRCKESKATKFFSKSVITMDKVYYLPDEGSELSLKDLKGNNKQYIGCVKQYESLGEIKKIRIEFGDNVRKPINIENFSKATNEIDIKENLVIYKSPKDVFGVLITCIYQTPAETTFYTKRQISFFIRGGNKNKNVTIFATSNDKTVDQYVDNSASWITAIVATVILSCIVVIMVAHMIVRRTRRRKMENGLSSSISFSGSSSLSRSSNKGSNGMSGIKKKATGQGKDNSNLIIIKMNKNGHDSKTSTTSNSVTGNSTSTNPGKNHFKNVKIVAK</sequence>
<dbReference type="AlphaFoldDB" id="A0A0K0F392"/>
<organism evidence="4 5">
    <name type="scientific">Strongyloides venezuelensis</name>
    <name type="common">Threadworm</name>
    <dbReference type="NCBI Taxonomy" id="75913"/>
    <lineage>
        <taxon>Eukaryota</taxon>
        <taxon>Metazoa</taxon>
        <taxon>Ecdysozoa</taxon>
        <taxon>Nematoda</taxon>
        <taxon>Chromadorea</taxon>
        <taxon>Rhabditida</taxon>
        <taxon>Tylenchina</taxon>
        <taxon>Panagrolaimomorpha</taxon>
        <taxon>Strongyloidoidea</taxon>
        <taxon>Strongyloididae</taxon>
        <taxon>Strongyloides</taxon>
    </lineage>
</organism>
<evidence type="ECO:0000256" key="3">
    <source>
        <dbReference type="SAM" id="SignalP"/>
    </source>
</evidence>